<dbReference type="EMBL" id="CP111020">
    <property type="protein sequence ID" value="WAR14758.1"/>
    <property type="molecule type" value="Genomic_DNA"/>
</dbReference>
<accession>A0ABY7EXU0</accession>
<keyword evidence="2" id="KW-1185">Reference proteome</keyword>
<name>A0ABY7EXU0_MYAAR</name>
<dbReference type="Proteomes" id="UP001164746">
    <property type="component" value="Chromosome 9"/>
</dbReference>
<gene>
    <name evidence="1" type="ORF">MAR_004863</name>
</gene>
<reference evidence="1" key="1">
    <citation type="submission" date="2022-11" db="EMBL/GenBank/DDBJ databases">
        <title>Centuries of genome instability and evolution in soft-shell clam transmissible cancer (bioRxiv).</title>
        <authorList>
            <person name="Hart S.F.M."/>
            <person name="Yonemitsu M.A."/>
            <person name="Giersch R.M."/>
            <person name="Beal B.F."/>
            <person name="Arriagada G."/>
            <person name="Davis B.W."/>
            <person name="Ostrander E.A."/>
            <person name="Goff S.P."/>
            <person name="Metzger M.J."/>
        </authorList>
    </citation>
    <scope>NUCLEOTIDE SEQUENCE</scope>
    <source>
        <strain evidence="1">MELC-2E11</strain>
        <tissue evidence="1">Siphon/mantle</tissue>
    </source>
</reference>
<evidence type="ECO:0000313" key="2">
    <source>
        <dbReference type="Proteomes" id="UP001164746"/>
    </source>
</evidence>
<dbReference type="InterPro" id="IPR019176">
    <property type="entry name" value="Cytochrome_B561-rel"/>
</dbReference>
<dbReference type="Pfam" id="PF09786">
    <property type="entry name" value="CytochromB561_N"/>
    <property type="match status" value="1"/>
</dbReference>
<organism evidence="1 2">
    <name type="scientific">Mya arenaria</name>
    <name type="common">Soft-shell clam</name>
    <dbReference type="NCBI Taxonomy" id="6604"/>
    <lineage>
        <taxon>Eukaryota</taxon>
        <taxon>Metazoa</taxon>
        <taxon>Spiralia</taxon>
        <taxon>Lophotrochozoa</taxon>
        <taxon>Mollusca</taxon>
        <taxon>Bivalvia</taxon>
        <taxon>Autobranchia</taxon>
        <taxon>Heteroconchia</taxon>
        <taxon>Euheterodonta</taxon>
        <taxon>Imparidentia</taxon>
        <taxon>Neoheterodontei</taxon>
        <taxon>Myida</taxon>
        <taxon>Myoidea</taxon>
        <taxon>Myidae</taxon>
        <taxon>Mya</taxon>
    </lineage>
</organism>
<evidence type="ECO:0000313" key="1">
    <source>
        <dbReference type="EMBL" id="WAR14758.1"/>
    </source>
</evidence>
<sequence length="71" mass="8074">MVQFSTRFGEDHSNLNMMVPYLDCMSNQEYLVKRIKELGSDGCVSEFLWNRGGGGGQYGKPWSEHLPTDTQ</sequence>
<feature type="non-terminal residue" evidence="1">
    <location>
        <position position="71"/>
    </location>
</feature>
<dbReference type="PANTHER" id="PTHR21780">
    <property type="entry name" value="TRANSMEMBRANE PROTEIN 209"/>
    <property type="match status" value="1"/>
</dbReference>
<protein>
    <submittedName>
        <fullName evidence="1">TM209-like protein</fullName>
    </submittedName>
</protein>
<proteinExistence type="predicted"/>
<dbReference type="PANTHER" id="PTHR21780:SF0">
    <property type="entry name" value="TRANSMEMBRANE PROTEIN 209"/>
    <property type="match status" value="1"/>
</dbReference>